<proteinExistence type="predicted"/>
<reference evidence="2" key="1">
    <citation type="submission" date="2025-08" db="UniProtKB">
        <authorList>
            <consortium name="RefSeq"/>
        </authorList>
    </citation>
    <scope>IDENTIFICATION</scope>
</reference>
<sequence length="352" mass="37959">MTVAMVHYLQDAPAFGGCKRVPHEKMLQLKAGMHQPSGKKGPTDRAVSEQKTRPEEAGLSSVSCSGKYSLIQDQARELTCLRQKMKIGRVIASLLIQNVKNAVNTFEELLSNHNVDHSMEQHFREQLAKGSQLAERLASQFNTDEYTSKKSQAGRVSRNLSVLREMHKKQDGGPQPQPEVCCSSHAPSAGHGSPSNTAPPLDRQEAPPAGNAANVSSTTPGNSAASPSNHSGPKSAQPLNPQKGAPQLGKKPEPGHRGSSGQEEMRPQKMNASGDLCSSSSLCQPNSKSSGADLLEKNLIEIQNLRQRLQESVYINDCLKERLEHVLNNADQGKSTTQTVPEGSLTAPCSYT</sequence>
<accession>A0AC58K7K5</accession>
<keyword evidence="1" id="KW-1185">Reference proteome</keyword>
<protein>
    <submittedName>
        <fullName evidence="2">Myomegalin-like</fullName>
    </submittedName>
</protein>
<name>A0AC58K7K5_CASCN</name>
<gene>
    <name evidence="2" type="primary">LOC141413649</name>
</gene>
<organism evidence="1 2">
    <name type="scientific">Castor canadensis</name>
    <name type="common">American beaver</name>
    <dbReference type="NCBI Taxonomy" id="51338"/>
    <lineage>
        <taxon>Eukaryota</taxon>
        <taxon>Metazoa</taxon>
        <taxon>Chordata</taxon>
        <taxon>Craniata</taxon>
        <taxon>Vertebrata</taxon>
        <taxon>Euteleostomi</taxon>
        <taxon>Mammalia</taxon>
        <taxon>Eutheria</taxon>
        <taxon>Euarchontoglires</taxon>
        <taxon>Glires</taxon>
        <taxon>Rodentia</taxon>
        <taxon>Castorimorpha</taxon>
        <taxon>Castoridae</taxon>
        <taxon>Castor</taxon>
    </lineage>
</organism>
<evidence type="ECO:0000313" key="2">
    <source>
        <dbReference type="RefSeq" id="XP_073900897.1"/>
    </source>
</evidence>
<dbReference type="RefSeq" id="XP_073900897.1">
    <property type="nucleotide sequence ID" value="XM_074044796.1"/>
</dbReference>
<evidence type="ECO:0000313" key="1">
    <source>
        <dbReference type="Proteomes" id="UP001732720"/>
    </source>
</evidence>
<dbReference type="Proteomes" id="UP001732720">
    <property type="component" value="Chromosome 11"/>
</dbReference>